<evidence type="ECO:0000256" key="9">
    <source>
        <dbReference type="ARBA" id="ARBA00023277"/>
    </source>
</evidence>
<dbReference type="CDD" id="cd00354">
    <property type="entry name" value="FBPase"/>
    <property type="match status" value="1"/>
</dbReference>
<evidence type="ECO:0000256" key="2">
    <source>
        <dbReference type="ARBA" id="ARBA00005215"/>
    </source>
</evidence>
<evidence type="ECO:0000256" key="1">
    <source>
        <dbReference type="ARBA" id="ARBA00001273"/>
    </source>
</evidence>
<dbReference type="PIRSF" id="PIRSF500210">
    <property type="entry name" value="FBPtase"/>
    <property type="match status" value="1"/>
</dbReference>
<dbReference type="Pfam" id="PF18913">
    <property type="entry name" value="FBPase_C"/>
    <property type="match status" value="1"/>
</dbReference>
<evidence type="ECO:0000256" key="7">
    <source>
        <dbReference type="ARBA" id="ARBA00022801"/>
    </source>
</evidence>
<feature type="binding site" evidence="12">
    <location>
        <position position="118"/>
    </location>
    <ligand>
        <name>Mg(2+)</name>
        <dbReference type="ChEBI" id="CHEBI:18420"/>
        <label>2</label>
    </ligand>
</feature>
<evidence type="ECO:0000256" key="13">
    <source>
        <dbReference type="RuleBase" id="RU000508"/>
    </source>
</evidence>
<organism evidence="16 17">
    <name type="scientific">Flavihumibacter petaseus NBRC 106054</name>
    <dbReference type="NCBI Taxonomy" id="1220578"/>
    <lineage>
        <taxon>Bacteria</taxon>
        <taxon>Pseudomonadati</taxon>
        <taxon>Bacteroidota</taxon>
        <taxon>Chitinophagia</taxon>
        <taxon>Chitinophagales</taxon>
        <taxon>Chitinophagaceae</taxon>
        <taxon>Flavihumibacter</taxon>
    </lineage>
</organism>
<keyword evidence="6 12" id="KW-0479">Metal-binding</keyword>
<feature type="binding site" evidence="12">
    <location>
        <position position="214"/>
    </location>
    <ligand>
        <name>substrate</name>
    </ligand>
</feature>
<comment type="pathway">
    <text evidence="2">Carbohydrate biosynthesis; Calvin cycle.</text>
</comment>
<proteinExistence type="inferred from homology"/>
<evidence type="ECO:0000256" key="5">
    <source>
        <dbReference type="ARBA" id="ARBA00022490"/>
    </source>
</evidence>
<evidence type="ECO:0000256" key="6">
    <source>
        <dbReference type="ARBA" id="ARBA00022723"/>
    </source>
</evidence>
<evidence type="ECO:0000256" key="8">
    <source>
        <dbReference type="ARBA" id="ARBA00022842"/>
    </source>
</evidence>
<dbReference type="Gene3D" id="3.30.540.10">
    <property type="entry name" value="Fructose-1,6-Bisphosphatase, subunit A, domain 1"/>
    <property type="match status" value="1"/>
</dbReference>
<dbReference type="GO" id="GO:0005986">
    <property type="term" value="P:sucrose biosynthetic process"/>
    <property type="evidence" value="ECO:0007669"/>
    <property type="project" value="TreeGrafter"/>
</dbReference>
<keyword evidence="8 12" id="KW-0460">Magnesium</keyword>
<feature type="binding site" evidence="12">
    <location>
        <position position="277"/>
    </location>
    <ligand>
        <name>Mg(2+)</name>
        <dbReference type="ChEBI" id="CHEBI:18420"/>
        <label>2</label>
    </ligand>
</feature>
<dbReference type="EMBL" id="BBWV01000002">
    <property type="protein sequence ID" value="GAO43101.1"/>
    <property type="molecule type" value="Genomic_DNA"/>
</dbReference>
<dbReference type="GO" id="GO:0000287">
    <property type="term" value="F:magnesium ion binding"/>
    <property type="evidence" value="ECO:0007669"/>
    <property type="project" value="UniProtKB-UniRule"/>
</dbReference>
<keyword evidence="7 12" id="KW-0378">Hydrolase</keyword>
<evidence type="ECO:0000256" key="4">
    <source>
        <dbReference type="ARBA" id="ARBA00013093"/>
    </source>
</evidence>
<keyword evidence="17" id="KW-1185">Reference proteome</keyword>
<dbReference type="NCBIfam" id="NF006778">
    <property type="entry name" value="PRK09293.1-1"/>
    <property type="match status" value="1"/>
</dbReference>
<comment type="caution">
    <text evidence="16">The sequence shown here is derived from an EMBL/GenBank/DDBJ whole genome shotgun (WGS) entry which is preliminary data.</text>
</comment>
<evidence type="ECO:0000256" key="10">
    <source>
        <dbReference type="ARBA" id="ARBA00072069"/>
    </source>
</evidence>
<dbReference type="Pfam" id="PF00316">
    <property type="entry name" value="FBPase"/>
    <property type="match status" value="1"/>
</dbReference>
<feature type="binding site" evidence="12">
    <location>
        <position position="118"/>
    </location>
    <ligand>
        <name>Mg(2+)</name>
        <dbReference type="ChEBI" id="CHEBI:18420"/>
        <label>1</label>
    </ligand>
</feature>
<dbReference type="PROSITE" id="PS00124">
    <property type="entry name" value="FBPASE"/>
    <property type="match status" value="1"/>
</dbReference>
<gene>
    <name evidence="12 16" type="primary">fbp</name>
    <name evidence="16" type="ORF">FPE01S_02_02050</name>
</gene>
<reference evidence="16 17" key="1">
    <citation type="submission" date="2015-04" db="EMBL/GenBank/DDBJ databases">
        <title>Whole genome shotgun sequence of Flavihumibacter petaseus NBRC 106054.</title>
        <authorList>
            <person name="Miyazawa S."/>
            <person name="Hosoyama A."/>
            <person name="Hashimoto M."/>
            <person name="Noguchi M."/>
            <person name="Tsuchikane K."/>
            <person name="Ohji S."/>
            <person name="Yamazoe A."/>
            <person name="Ichikawa N."/>
            <person name="Kimura A."/>
            <person name="Fujita N."/>
        </authorList>
    </citation>
    <scope>NUCLEOTIDE SEQUENCE [LARGE SCALE GENOMIC DNA]</scope>
    <source>
        <strain evidence="16 17">NBRC 106054</strain>
    </source>
</reference>
<comment type="similarity">
    <text evidence="3 12 13">Belongs to the FBPase class 1 family.</text>
</comment>
<feature type="binding site" evidence="12">
    <location>
        <position position="99"/>
    </location>
    <ligand>
        <name>Mg(2+)</name>
        <dbReference type="ChEBI" id="CHEBI:18420"/>
        <label>1</label>
    </ligand>
</feature>
<dbReference type="InterPro" id="IPR044015">
    <property type="entry name" value="FBPase_C_dom"/>
</dbReference>
<dbReference type="AlphaFoldDB" id="A0A0E9N0E5"/>
<feature type="binding site" evidence="12">
    <location>
        <position position="271"/>
    </location>
    <ligand>
        <name>substrate</name>
    </ligand>
</feature>
<feature type="binding site" evidence="12">
    <location>
        <begin position="259"/>
        <end position="261"/>
    </location>
    <ligand>
        <name>substrate</name>
    </ligand>
</feature>
<evidence type="ECO:0000256" key="12">
    <source>
        <dbReference type="HAMAP-Rule" id="MF_01855"/>
    </source>
</evidence>
<feature type="domain" description="Fructose-1-6-bisphosphatase class I N-terminal" evidence="14">
    <location>
        <begin position="13"/>
        <end position="200"/>
    </location>
</feature>
<dbReference type="GO" id="GO:0006002">
    <property type="term" value="P:fructose 6-phosphate metabolic process"/>
    <property type="evidence" value="ECO:0007669"/>
    <property type="project" value="TreeGrafter"/>
</dbReference>
<keyword evidence="5 12" id="KW-0963">Cytoplasm</keyword>
<feature type="domain" description="Fructose-1-6-bisphosphatase class 1 C-terminal" evidence="15">
    <location>
        <begin position="204"/>
        <end position="327"/>
    </location>
</feature>
<protein>
    <recommendedName>
        <fullName evidence="10 12">Fructose-1,6-bisphosphatase class 1</fullName>
        <shortName evidence="12">FBPase class 1</shortName>
        <ecNumber evidence="4 12">3.1.3.11</ecNumber>
    </recommendedName>
    <alternativeName>
        <fullName evidence="11 12">D-fructose-1,6-bisphosphate 1-phosphohydrolase class 1</fullName>
    </alternativeName>
</protein>
<comment type="caution">
    <text evidence="12">Lacks conserved residue(s) required for the propagation of feature annotation.</text>
</comment>
<evidence type="ECO:0000259" key="15">
    <source>
        <dbReference type="Pfam" id="PF18913"/>
    </source>
</evidence>
<comment type="cofactor">
    <cofactor evidence="12">
        <name>Mg(2+)</name>
        <dbReference type="ChEBI" id="CHEBI:18420"/>
    </cofactor>
    <text evidence="12">Binds 2 magnesium ions per subunit.</text>
</comment>
<dbReference type="GO" id="GO:0042132">
    <property type="term" value="F:fructose 1,6-bisphosphate 1-phosphatase activity"/>
    <property type="evidence" value="ECO:0007669"/>
    <property type="project" value="UniProtKB-UniRule"/>
</dbReference>
<keyword evidence="9 12" id="KW-0119">Carbohydrate metabolism</keyword>
<dbReference type="PANTHER" id="PTHR11556">
    <property type="entry name" value="FRUCTOSE-1,6-BISPHOSPHATASE-RELATED"/>
    <property type="match status" value="1"/>
</dbReference>
<evidence type="ECO:0000256" key="3">
    <source>
        <dbReference type="ARBA" id="ARBA00010941"/>
    </source>
</evidence>
<dbReference type="InterPro" id="IPR033391">
    <property type="entry name" value="FBPase_N"/>
</dbReference>
<sequence>MEQSRIALPIGSTLDRFLKKSVTGTGNFAGGLQQVLLDIALASKVVRREVNKAGLVDINGLNGLENAGGEQQKTLDMLAHIRFSRALLKGGEVCALVSEEAPEPEILNRVGAYVVAMDPLDGSGNIDVNLPIGTIFSIYRRGTSENMDPAAADLLQDGRQQVAAGYILYGVSTMFVFSMGNGVQGFTYEPSLGEFFLSHPDIRIPEDPAYYSVNESLADNFQPGIQQFIQYCRERRFNARYAGSLVADFHRNLLKGGVYLYPDTDHYPKGKLRLLYECRPLAYLVEQAGGAATDGRMDLLDVLPQSIHQRSPLIIGSPELVKHATAWAGKPVILRGIY</sequence>
<evidence type="ECO:0000256" key="11">
    <source>
        <dbReference type="ARBA" id="ARBA00081210"/>
    </source>
</evidence>
<dbReference type="FunFam" id="3.30.540.10:FF:000002">
    <property type="entry name" value="Fructose-1,6-bisphosphatase class 1"/>
    <property type="match status" value="1"/>
</dbReference>
<dbReference type="HAMAP" id="MF_01855">
    <property type="entry name" value="FBPase_class1"/>
    <property type="match status" value="1"/>
</dbReference>
<comment type="catalytic activity">
    <reaction evidence="1 12">
        <text>beta-D-fructose 1,6-bisphosphate + H2O = beta-D-fructose 6-phosphate + phosphate</text>
        <dbReference type="Rhea" id="RHEA:11064"/>
        <dbReference type="ChEBI" id="CHEBI:15377"/>
        <dbReference type="ChEBI" id="CHEBI:32966"/>
        <dbReference type="ChEBI" id="CHEBI:43474"/>
        <dbReference type="ChEBI" id="CHEBI:57634"/>
        <dbReference type="EC" id="3.1.3.11"/>
    </reaction>
</comment>
<dbReference type="PRINTS" id="PR00115">
    <property type="entry name" value="F16BPHPHTASE"/>
</dbReference>
<evidence type="ECO:0000313" key="16">
    <source>
        <dbReference type="EMBL" id="GAO43101.1"/>
    </source>
</evidence>
<dbReference type="PANTHER" id="PTHR11556:SF35">
    <property type="entry name" value="SEDOHEPTULOSE-1,7-BISPHOSPHATASE, CHLOROPLASTIC"/>
    <property type="match status" value="1"/>
</dbReference>
<dbReference type="GO" id="GO:0030388">
    <property type="term" value="P:fructose 1,6-bisphosphate metabolic process"/>
    <property type="evidence" value="ECO:0007669"/>
    <property type="project" value="TreeGrafter"/>
</dbReference>
<dbReference type="EC" id="3.1.3.11" evidence="4 12"/>
<dbReference type="PIRSF" id="PIRSF000904">
    <property type="entry name" value="FBPtase_SBPase"/>
    <property type="match status" value="1"/>
</dbReference>
<dbReference type="Proteomes" id="UP000033121">
    <property type="component" value="Unassembled WGS sequence"/>
</dbReference>
<dbReference type="RefSeq" id="WP_046369031.1">
    <property type="nucleotide sequence ID" value="NZ_BBWV01000002.1"/>
</dbReference>
<feature type="binding site" evidence="12">
    <location>
        <position position="241"/>
    </location>
    <ligand>
        <name>substrate</name>
    </ligand>
</feature>
<comment type="subunit">
    <text evidence="12">Homotetramer.</text>
</comment>
<dbReference type="GO" id="GO:0006000">
    <property type="term" value="P:fructose metabolic process"/>
    <property type="evidence" value="ECO:0007669"/>
    <property type="project" value="TreeGrafter"/>
</dbReference>
<name>A0A0E9N0E5_9BACT</name>
<dbReference type="GO" id="GO:0005829">
    <property type="term" value="C:cytosol"/>
    <property type="evidence" value="ECO:0007669"/>
    <property type="project" value="TreeGrafter"/>
</dbReference>
<dbReference type="InterPro" id="IPR000146">
    <property type="entry name" value="FBPase_class-1"/>
</dbReference>
<dbReference type="InterPro" id="IPR020548">
    <property type="entry name" value="Fructose_bisphosphatase_AS"/>
</dbReference>
<evidence type="ECO:0000313" key="17">
    <source>
        <dbReference type="Proteomes" id="UP000033121"/>
    </source>
</evidence>
<dbReference type="OrthoDB" id="9806756at2"/>
<feature type="binding site" evidence="12">
    <location>
        <position position="121"/>
    </location>
    <ligand>
        <name>Mg(2+)</name>
        <dbReference type="ChEBI" id="CHEBI:18420"/>
        <label>2</label>
    </ligand>
</feature>
<feature type="binding site" evidence="12">
    <location>
        <position position="120"/>
    </location>
    <ligand>
        <name>Mg(2+)</name>
        <dbReference type="ChEBI" id="CHEBI:18420"/>
        <label>1</label>
    </ligand>
</feature>
<evidence type="ECO:0000259" key="14">
    <source>
        <dbReference type="Pfam" id="PF00316"/>
    </source>
</evidence>
<dbReference type="InterPro" id="IPR028343">
    <property type="entry name" value="FBPtase"/>
</dbReference>
<dbReference type="Gene3D" id="3.40.190.80">
    <property type="match status" value="1"/>
</dbReference>
<dbReference type="SUPFAM" id="SSF56655">
    <property type="entry name" value="Carbohydrate phosphatase"/>
    <property type="match status" value="1"/>
</dbReference>
<accession>A0A0E9N0E5</accession>
<dbReference type="GO" id="GO:0006094">
    <property type="term" value="P:gluconeogenesis"/>
    <property type="evidence" value="ECO:0007669"/>
    <property type="project" value="UniProtKB-UniRule"/>
</dbReference>
<dbReference type="STRING" id="1220578.FPE01S_02_02050"/>
<comment type="subcellular location">
    <subcellularLocation>
        <location evidence="12">Cytoplasm</location>
    </subcellularLocation>
</comment>